<evidence type="ECO:0000313" key="1">
    <source>
        <dbReference type="EMBL" id="AKE62128.1"/>
    </source>
</evidence>
<dbReference type="OrthoDB" id="6626326at2"/>
<evidence type="ECO:0000313" key="2">
    <source>
        <dbReference type="Proteomes" id="UP000034085"/>
    </source>
</evidence>
<keyword evidence="1" id="KW-0614">Plasmid</keyword>
<organism evidence="1 2">
    <name type="scientific">Citrobacter amalonaticus Y19</name>
    <dbReference type="NCBI Taxonomy" id="1261127"/>
    <lineage>
        <taxon>Bacteria</taxon>
        <taxon>Pseudomonadati</taxon>
        <taxon>Pseudomonadota</taxon>
        <taxon>Gammaproteobacteria</taxon>
        <taxon>Enterobacterales</taxon>
        <taxon>Enterobacteriaceae</taxon>
        <taxon>Citrobacter</taxon>
    </lineage>
</organism>
<dbReference type="HOGENOM" id="CLU_2449304_0_0_6"/>
<dbReference type="PATRIC" id="fig|1261127.3.peg.5504"/>
<geneLocation type="plasmid" evidence="1">
    <name>unnamed</name>
</geneLocation>
<dbReference type="Proteomes" id="UP000034085">
    <property type="component" value="Plasmid"/>
</dbReference>
<proteinExistence type="predicted"/>
<protein>
    <submittedName>
        <fullName evidence="1">Uncharacterized protein</fullName>
    </submittedName>
</protein>
<gene>
    <name evidence="1" type="ORF">F384_26535</name>
</gene>
<dbReference type="EMBL" id="CP011133">
    <property type="protein sequence ID" value="AKE62128.1"/>
    <property type="molecule type" value="Genomic_DNA"/>
</dbReference>
<reference evidence="1 2" key="1">
    <citation type="submission" date="2015-03" db="EMBL/GenBank/DDBJ databases">
        <title>Complete genome sequence of Citrobacter amalonaticus Y19.</title>
        <authorList>
            <person name="Park S."/>
        </authorList>
    </citation>
    <scope>NUCLEOTIDE SEQUENCE [LARGE SCALE GENOMIC DNA]</scope>
    <source>
        <strain evidence="1 2">Y19</strain>
        <plasmid evidence="2">Plasmid</plasmid>
    </source>
</reference>
<dbReference type="KEGG" id="cama:F384_26535"/>
<dbReference type="RefSeq" id="WP_046498929.1">
    <property type="nucleotide sequence ID" value="NZ_CP011133.1"/>
</dbReference>
<sequence length="90" mass="9689">MIKTAAIALLFGFIGAALFGRLFPPASPYDYVAVINFMDDKGHPLGEAQSRLVLARAEKLSKAGYIVLNASALYSYPTGLQIPQTISTQQ</sequence>
<name>A0A0F6RIV9_CITAM</name>
<accession>A0A0F6RIV9</accession>
<dbReference type="AlphaFoldDB" id="A0A0F6RIV9"/>